<accession>A0A9P6C5P4</accession>
<dbReference type="OrthoDB" id="2021138at2759"/>
<name>A0A9P6C5P4_9AGAR</name>
<evidence type="ECO:0000313" key="1">
    <source>
        <dbReference type="EMBL" id="KAF9449574.1"/>
    </source>
</evidence>
<gene>
    <name evidence="1" type="ORF">P691DRAFT_852181</name>
</gene>
<protein>
    <recommendedName>
        <fullName evidence="3">Guanylate cyclase domain-containing protein</fullName>
    </recommendedName>
</protein>
<dbReference type="Gene3D" id="3.30.70.1230">
    <property type="entry name" value="Nucleotide cyclase"/>
    <property type="match status" value="1"/>
</dbReference>
<evidence type="ECO:0000313" key="2">
    <source>
        <dbReference type="Proteomes" id="UP000807342"/>
    </source>
</evidence>
<evidence type="ECO:0008006" key="3">
    <source>
        <dbReference type="Google" id="ProtNLM"/>
    </source>
</evidence>
<comment type="caution">
    <text evidence="1">The sequence shown here is derived from an EMBL/GenBank/DDBJ whole genome shotgun (WGS) entry which is preliminary data.</text>
</comment>
<sequence length="159" mass="17854">MAVDIANMRNDLALVVQQLRDVTMSYGLMGNIMVMVIQLRDVHDKSIPHGLTLLGSGLEFPPMMHTLRINHPVMDKNIRRVKSEIAPPTGHIALVFTDIRNSAHLWEVNLGMPVVIQLHNELMRRQLRICGGYKSKSQGHIFLCSFLTVMAAVYEALVA</sequence>
<dbReference type="InterPro" id="IPR029787">
    <property type="entry name" value="Nucleotide_cyclase"/>
</dbReference>
<dbReference type="Proteomes" id="UP000807342">
    <property type="component" value="Unassembled WGS sequence"/>
</dbReference>
<keyword evidence="2" id="KW-1185">Reference proteome</keyword>
<dbReference type="SUPFAM" id="SSF55073">
    <property type="entry name" value="Nucleotide cyclase"/>
    <property type="match status" value="1"/>
</dbReference>
<reference evidence="1" key="1">
    <citation type="submission" date="2020-11" db="EMBL/GenBank/DDBJ databases">
        <authorList>
            <consortium name="DOE Joint Genome Institute"/>
            <person name="Ahrendt S."/>
            <person name="Riley R."/>
            <person name="Andreopoulos W."/>
            <person name="Labutti K."/>
            <person name="Pangilinan J."/>
            <person name="Ruiz-Duenas F.J."/>
            <person name="Barrasa J.M."/>
            <person name="Sanchez-Garcia M."/>
            <person name="Camarero S."/>
            <person name="Miyauchi S."/>
            <person name="Serrano A."/>
            <person name="Linde D."/>
            <person name="Babiker R."/>
            <person name="Drula E."/>
            <person name="Ayuso-Fernandez I."/>
            <person name="Pacheco R."/>
            <person name="Padilla G."/>
            <person name="Ferreira P."/>
            <person name="Barriuso J."/>
            <person name="Kellner H."/>
            <person name="Castanera R."/>
            <person name="Alfaro M."/>
            <person name="Ramirez L."/>
            <person name="Pisabarro A.G."/>
            <person name="Kuo A."/>
            <person name="Tritt A."/>
            <person name="Lipzen A."/>
            <person name="He G."/>
            <person name="Yan M."/>
            <person name="Ng V."/>
            <person name="Cullen D."/>
            <person name="Martin F."/>
            <person name="Rosso M.-N."/>
            <person name="Henrissat B."/>
            <person name="Hibbett D."/>
            <person name="Martinez A.T."/>
            <person name="Grigoriev I.V."/>
        </authorList>
    </citation>
    <scope>NUCLEOTIDE SEQUENCE</scope>
    <source>
        <strain evidence="1">MF-IS2</strain>
    </source>
</reference>
<dbReference type="AlphaFoldDB" id="A0A9P6C5P4"/>
<dbReference type="EMBL" id="MU151126">
    <property type="protein sequence ID" value="KAF9449574.1"/>
    <property type="molecule type" value="Genomic_DNA"/>
</dbReference>
<proteinExistence type="predicted"/>
<organism evidence="1 2">
    <name type="scientific">Macrolepiota fuliginosa MF-IS2</name>
    <dbReference type="NCBI Taxonomy" id="1400762"/>
    <lineage>
        <taxon>Eukaryota</taxon>
        <taxon>Fungi</taxon>
        <taxon>Dikarya</taxon>
        <taxon>Basidiomycota</taxon>
        <taxon>Agaricomycotina</taxon>
        <taxon>Agaricomycetes</taxon>
        <taxon>Agaricomycetidae</taxon>
        <taxon>Agaricales</taxon>
        <taxon>Agaricineae</taxon>
        <taxon>Agaricaceae</taxon>
        <taxon>Macrolepiota</taxon>
    </lineage>
</organism>